<reference evidence="1 2" key="1">
    <citation type="submission" date="2024-02" db="EMBL/GenBank/DDBJ databases">
        <authorList>
            <person name="Vignale AGUSTIN F."/>
            <person name="Sosa J E."/>
            <person name="Modenutti C."/>
        </authorList>
    </citation>
    <scope>NUCLEOTIDE SEQUENCE [LARGE SCALE GENOMIC DNA]</scope>
</reference>
<protein>
    <submittedName>
        <fullName evidence="1">Uncharacterized protein</fullName>
    </submittedName>
</protein>
<sequence length="117" mass="12463">MLEDVWLSMGALPSLFTWSEHSGLSKRWGLPGVAADFYVVGMKEISFVALIGVEHRSIAVEVVDSELEIAGRFGSGTVFAEKQVVAAGLSQLGRCSISPYVPFGCLEVSREQGGPGC</sequence>
<evidence type="ECO:0000313" key="1">
    <source>
        <dbReference type="EMBL" id="CAK9174702.1"/>
    </source>
</evidence>
<accession>A0ABC8U4P7</accession>
<proteinExistence type="predicted"/>
<comment type="caution">
    <text evidence="1">The sequence shown here is derived from an EMBL/GenBank/DDBJ whole genome shotgun (WGS) entry which is preliminary data.</text>
</comment>
<evidence type="ECO:0000313" key="2">
    <source>
        <dbReference type="Proteomes" id="UP001642360"/>
    </source>
</evidence>
<organism evidence="1 2">
    <name type="scientific">Ilex paraguariensis</name>
    <name type="common">yerba mate</name>
    <dbReference type="NCBI Taxonomy" id="185542"/>
    <lineage>
        <taxon>Eukaryota</taxon>
        <taxon>Viridiplantae</taxon>
        <taxon>Streptophyta</taxon>
        <taxon>Embryophyta</taxon>
        <taxon>Tracheophyta</taxon>
        <taxon>Spermatophyta</taxon>
        <taxon>Magnoliopsida</taxon>
        <taxon>eudicotyledons</taxon>
        <taxon>Gunneridae</taxon>
        <taxon>Pentapetalae</taxon>
        <taxon>asterids</taxon>
        <taxon>campanulids</taxon>
        <taxon>Aquifoliales</taxon>
        <taxon>Aquifoliaceae</taxon>
        <taxon>Ilex</taxon>
    </lineage>
</organism>
<gene>
    <name evidence="1" type="ORF">ILEXP_LOCUS44459</name>
</gene>
<dbReference type="EMBL" id="CAUOFW020006397">
    <property type="protein sequence ID" value="CAK9174702.1"/>
    <property type="molecule type" value="Genomic_DNA"/>
</dbReference>
<keyword evidence="2" id="KW-1185">Reference proteome</keyword>
<name>A0ABC8U4P7_9AQUA</name>
<dbReference type="AlphaFoldDB" id="A0ABC8U4P7"/>
<dbReference type="Proteomes" id="UP001642360">
    <property type="component" value="Unassembled WGS sequence"/>
</dbReference>